<dbReference type="AlphaFoldDB" id="A0A1I4WLI5"/>
<dbReference type="SUPFAM" id="SSF46626">
    <property type="entry name" value="Cytochrome c"/>
    <property type="match status" value="1"/>
</dbReference>
<dbReference type="SMART" id="SM01235">
    <property type="entry name" value="Haem_bd"/>
    <property type="match status" value="1"/>
</dbReference>
<accession>A0A1I4WLI5</accession>
<keyword evidence="8" id="KW-1185">Reference proteome</keyword>
<sequence length="151" mass="17608">MKKALKITGAVLLLVFLAAQLYQPAPNVDKGQPATTDFMQTYADMPAEMKTIIRASCYDCHSNNTNYEWYDYIQPTRSLLVEKHIKDAQEDLNFSEWDSYSQRKQKRLITSIKKQIETKKMPMSSYTLMHHNAKLNDAQIKLLTQWLETQE</sequence>
<keyword evidence="3 4" id="KW-0408">Iron</keyword>
<feature type="domain" description="Cytochrome c" evidence="6">
    <location>
        <begin position="26"/>
        <end position="151"/>
    </location>
</feature>
<evidence type="ECO:0000313" key="8">
    <source>
        <dbReference type="Proteomes" id="UP000198769"/>
    </source>
</evidence>
<evidence type="ECO:0000313" key="7">
    <source>
        <dbReference type="EMBL" id="SFN14345.1"/>
    </source>
</evidence>
<gene>
    <name evidence="7" type="ORF">SAMN05421594_1334</name>
</gene>
<dbReference type="Pfam" id="PF14376">
    <property type="entry name" value="Haem_bd"/>
    <property type="match status" value="1"/>
</dbReference>
<dbReference type="GO" id="GO:0020037">
    <property type="term" value="F:heme binding"/>
    <property type="evidence" value="ECO:0007669"/>
    <property type="project" value="InterPro"/>
</dbReference>
<dbReference type="InterPro" id="IPR009056">
    <property type="entry name" value="Cyt_c-like_dom"/>
</dbReference>
<dbReference type="InterPro" id="IPR025992">
    <property type="entry name" value="Haem-bd"/>
</dbReference>
<evidence type="ECO:0000256" key="5">
    <source>
        <dbReference type="SAM" id="SignalP"/>
    </source>
</evidence>
<keyword evidence="5" id="KW-0732">Signal</keyword>
<dbReference type="OrthoDB" id="196738at2"/>
<reference evidence="8" key="1">
    <citation type="submission" date="2016-10" db="EMBL/GenBank/DDBJ databases">
        <authorList>
            <person name="Varghese N."/>
            <person name="Submissions S."/>
        </authorList>
    </citation>
    <scope>NUCLEOTIDE SEQUENCE [LARGE SCALE GENOMIC DNA]</scope>
    <source>
        <strain evidence="8">DSM 25575</strain>
    </source>
</reference>
<dbReference type="InterPro" id="IPR036909">
    <property type="entry name" value="Cyt_c-like_dom_sf"/>
</dbReference>
<dbReference type="Gene3D" id="1.10.760.10">
    <property type="entry name" value="Cytochrome c-like domain"/>
    <property type="match status" value="1"/>
</dbReference>
<keyword evidence="1 4" id="KW-0349">Heme</keyword>
<feature type="chain" id="PRO_5011612978" evidence="5">
    <location>
        <begin position="25"/>
        <end position="151"/>
    </location>
</feature>
<dbReference type="EMBL" id="FOVD01000001">
    <property type="protein sequence ID" value="SFN14345.1"/>
    <property type="molecule type" value="Genomic_DNA"/>
</dbReference>
<evidence type="ECO:0000256" key="3">
    <source>
        <dbReference type="ARBA" id="ARBA00023004"/>
    </source>
</evidence>
<dbReference type="PROSITE" id="PS51007">
    <property type="entry name" value="CYTC"/>
    <property type="match status" value="1"/>
</dbReference>
<name>A0A1I4WLI5_CHROL</name>
<evidence type="ECO:0000256" key="2">
    <source>
        <dbReference type="ARBA" id="ARBA00022723"/>
    </source>
</evidence>
<dbReference type="GO" id="GO:0009055">
    <property type="term" value="F:electron transfer activity"/>
    <property type="evidence" value="ECO:0007669"/>
    <property type="project" value="InterPro"/>
</dbReference>
<keyword evidence="2 4" id="KW-0479">Metal-binding</keyword>
<evidence type="ECO:0000256" key="1">
    <source>
        <dbReference type="ARBA" id="ARBA00022617"/>
    </source>
</evidence>
<evidence type="ECO:0000256" key="4">
    <source>
        <dbReference type="PROSITE-ProRule" id="PRU00433"/>
    </source>
</evidence>
<organism evidence="7 8">
    <name type="scientific">Chryseobacterium oleae</name>
    <dbReference type="NCBI Taxonomy" id="491207"/>
    <lineage>
        <taxon>Bacteria</taxon>
        <taxon>Pseudomonadati</taxon>
        <taxon>Bacteroidota</taxon>
        <taxon>Flavobacteriia</taxon>
        <taxon>Flavobacteriales</taxon>
        <taxon>Weeksellaceae</taxon>
        <taxon>Chryseobacterium group</taxon>
        <taxon>Chryseobacterium</taxon>
    </lineage>
</organism>
<feature type="signal peptide" evidence="5">
    <location>
        <begin position="1"/>
        <end position="24"/>
    </location>
</feature>
<dbReference type="Proteomes" id="UP000198769">
    <property type="component" value="Unassembled WGS sequence"/>
</dbReference>
<dbReference type="RefSeq" id="WP_090023741.1">
    <property type="nucleotide sequence ID" value="NZ_FOVD01000001.1"/>
</dbReference>
<dbReference type="GO" id="GO:0046872">
    <property type="term" value="F:metal ion binding"/>
    <property type="evidence" value="ECO:0007669"/>
    <property type="project" value="UniProtKB-KW"/>
</dbReference>
<evidence type="ECO:0000259" key="6">
    <source>
        <dbReference type="PROSITE" id="PS51007"/>
    </source>
</evidence>
<protein>
    <submittedName>
        <fullName evidence="7">Haem-binding domain-containing protein</fullName>
    </submittedName>
</protein>
<proteinExistence type="predicted"/>